<dbReference type="GO" id="GO:0046872">
    <property type="term" value="F:metal ion binding"/>
    <property type="evidence" value="ECO:0007669"/>
    <property type="project" value="UniProtKB-KW"/>
</dbReference>
<dbReference type="GO" id="GO:0018773">
    <property type="term" value="F:acetylpyruvate hydrolase activity"/>
    <property type="evidence" value="ECO:0007669"/>
    <property type="project" value="TreeGrafter"/>
</dbReference>
<name>A0A1W2AYL4_9FLAO</name>
<gene>
    <name evidence="3" type="ORF">SAMN06296427_105147</name>
</gene>
<protein>
    <submittedName>
        <fullName evidence="3">2-keto-4-pentenoate hydratase/2-oxohepta-3-ene-1,7-dioic acid hydratase (Catechol pathway)</fullName>
    </submittedName>
</protein>
<dbReference type="Gene3D" id="3.90.850.10">
    <property type="entry name" value="Fumarylacetoacetase-like, C-terminal domain"/>
    <property type="match status" value="1"/>
</dbReference>
<dbReference type="PANTHER" id="PTHR11820:SF7">
    <property type="entry name" value="ACYLPYRUVASE FAHD1, MITOCHONDRIAL"/>
    <property type="match status" value="1"/>
</dbReference>
<dbReference type="RefSeq" id="WP_084017352.1">
    <property type="nucleotide sequence ID" value="NZ_FWXS01000005.1"/>
</dbReference>
<dbReference type="EMBL" id="FWXS01000005">
    <property type="protein sequence ID" value="SMC65805.1"/>
    <property type="molecule type" value="Genomic_DNA"/>
</dbReference>
<feature type="domain" description="Fumarylacetoacetase-like C-terminal" evidence="2">
    <location>
        <begin position="2"/>
        <end position="188"/>
    </location>
</feature>
<dbReference type="Proteomes" id="UP000192393">
    <property type="component" value="Unassembled WGS sequence"/>
</dbReference>
<organism evidence="3 4">
    <name type="scientific">Moheibacter sediminis</name>
    <dbReference type="NCBI Taxonomy" id="1434700"/>
    <lineage>
        <taxon>Bacteria</taxon>
        <taxon>Pseudomonadati</taxon>
        <taxon>Bacteroidota</taxon>
        <taxon>Flavobacteriia</taxon>
        <taxon>Flavobacteriales</taxon>
        <taxon>Weeksellaceae</taxon>
        <taxon>Moheibacter</taxon>
    </lineage>
</organism>
<dbReference type="InterPro" id="IPR036663">
    <property type="entry name" value="Fumarylacetoacetase_C_sf"/>
</dbReference>
<dbReference type="STRING" id="1434700.SAMN06296427_105147"/>
<reference evidence="3 4" key="1">
    <citation type="submission" date="2017-04" db="EMBL/GenBank/DDBJ databases">
        <authorList>
            <person name="Afonso C.L."/>
            <person name="Miller P.J."/>
            <person name="Scott M.A."/>
            <person name="Spackman E."/>
            <person name="Goraichik I."/>
            <person name="Dimitrov K.M."/>
            <person name="Suarez D.L."/>
            <person name="Swayne D.E."/>
        </authorList>
    </citation>
    <scope>NUCLEOTIDE SEQUENCE [LARGE SCALE GENOMIC DNA]</scope>
    <source>
        <strain evidence="3 4">CGMCC 1.12708</strain>
    </source>
</reference>
<evidence type="ECO:0000259" key="2">
    <source>
        <dbReference type="Pfam" id="PF01557"/>
    </source>
</evidence>
<evidence type="ECO:0000313" key="3">
    <source>
        <dbReference type="EMBL" id="SMC65805.1"/>
    </source>
</evidence>
<proteinExistence type="predicted"/>
<keyword evidence="1" id="KW-0479">Metal-binding</keyword>
<evidence type="ECO:0000256" key="1">
    <source>
        <dbReference type="ARBA" id="ARBA00022723"/>
    </source>
</evidence>
<accession>A0A1W2AYL4</accession>
<dbReference type="InterPro" id="IPR011234">
    <property type="entry name" value="Fumarylacetoacetase-like_C"/>
</dbReference>
<dbReference type="OrthoDB" id="9805307at2"/>
<dbReference type="PANTHER" id="PTHR11820">
    <property type="entry name" value="ACYLPYRUVASE"/>
    <property type="match status" value="1"/>
</dbReference>
<evidence type="ECO:0000313" key="4">
    <source>
        <dbReference type="Proteomes" id="UP000192393"/>
    </source>
</evidence>
<keyword evidence="4" id="KW-1185">Reference proteome</keyword>
<dbReference type="Pfam" id="PF01557">
    <property type="entry name" value="FAA_hydrolase"/>
    <property type="match status" value="1"/>
</dbReference>
<dbReference type="SUPFAM" id="SSF56529">
    <property type="entry name" value="FAH"/>
    <property type="match status" value="1"/>
</dbReference>
<sequence length="202" mass="23083">MKIICIARNYSEHAKELNNEIPENPVFFLKPDTALLLKNRDFYIPEFSSDVHYEAEIVLKINKVGKYIQSQFAHKYFEEITVGIDFTARDVQSRLKEKGHPWEIAKGFDGSAVVGDFYDKNDFDLNELKFKLNKNKVTIQNGNSTDMIHDFAAIISEASKYFTLKKGDLIFTGTPAGVGKVEENDLLEGYLDDKKVFEISVK</sequence>
<dbReference type="AlphaFoldDB" id="A0A1W2AYL4"/>